<accession>A0A843X3D0</accession>
<dbReference type="EMBL" id="NMUH01005502">
    <property type="protein sequence ID" value="MQM12941.1"/>
    <property type="molecule type" value="Genomic_DNA"/>
</dbReference>
<gene>
    <name evidence="1" type="ORF">Taro_045862</name>
</gene>
<name>A0A843X3D0_COLES</name>
<protein>
    <submittedName>
        <fullName evidence="1">Uncharacterized protein</fullName>
    </submittedName>
</protein>
<keyword evidence="2" id="KW-1185">Reference proteome</keyword>
<organism evidence="1 2">
    <name type="scientific">Colocasia esculenta</name>
    <name type="common">Wild taro</name>
    <name type="synonym">Arum esculentum</name>
    <dbReference type="NCBI Taxonomy" id="4460"/>
    <lineage>
        <taxon>Eukaryota</taxon>
        <taxon>Viridiplantae</taxon>
        <taxon>Streptophyta</taxon>
        <taxon>Embryophyta</taxon>
        <taxon>Tracheophyta</taxon>
        <taxon>Spermatophyta</taxon>
        <taxon>Magnoliopsida</taxon>
        <taxon>Liliopsida</taxon>
        <taxon>Araceae</taxon>
        <taxon>Aroideae</taxon>
        <taxon>Colocasieae</taxon>
        <taxon>Colocasia</taxon>
    </lineage>
</organism>
<evidence type="ECO:0000313" key="1">
    <source>
        <dbReference type="EMBL" id="MQM12941.1"/>
    </source>
</evidence>
<reference evidence="1" key="1">
    <citation type="submission" date="2017-07" db="EMBL/GenBank/DDBJ databases">
        <title>Taro Niue Genome Assembly and Annotation.</title>
        <authorList>
            <person name="Atibalentja N."/>
            <person name="Keating K."/>
            <person name="Fields C.J."/>
        </authorList>
    </citation>
    <scope>NUCLEOTIDE SEQUENCE</scope>
    <source>
        <strain evidence="1">Niue_2</strain>
        <tissue evidence="1">Leaf</tissue>
    </source>
</reference>
<dbReference type="AlphaFoldDB" id="A0A843X3D0"/>
<evidence type="ECO:0000313" key="2">
    <source>
        <dbReference type="Proteomes" id="UP000652761"/>
    </source>
</evidence>
<comment type="caution">
    <text evidence="1">The sequence shown here is derived from an EMBL/GenBank/DDBJ whole genome shotgun (WGS) entry which is preliminary data.</text>
</comment>
<dbReference type="Proteomes" id="UP000652761">
    <property type="component" value="Unassembled WGS sequence"/>
</dbReference>
<proteinExistence type="predicted"/>
<sequence>MGCKRQGIWSLISQLKNLATIDVDAKIFSHQLHRNPGLIPQTKGIVPYLNTNINLLNSHDPHQTLRELLQKLHHVPAFPWPIRHHLTFHDPPINLIQLLEVVGKQGA</sequence>